<evidence type="ECO:0000256" key="18">
    <source>
        <dbReference type="ARBA" id="ARBA00022989"/>
    </source>
</evidence>
<evidence type="ECO:0000256" key="10">
    <source>
        <dbReference type="ARBA" id="ARBA00022670"/>
    </source>
</evidence>
<reference evidence="32" key="2">
    <citation type="submission" date="2020-09" db="EMBL/GenBank/DDBJ databases">
        <authorList>
            <person name="Sun Q."/>
            <person name="Zhou Y."/>
        </authorList>
    </citation>
    <scope>NUCLEOTIDE SEQUENCE</scope>
    <source>
        <strain evidence="32">CGMCC 1.3617</strain>
    </source>
</reference>
<evidence type="ECO:0000256" key="23">
    <source>
        <dbReference type="ARBA" id="ARBA00034000"/>
    </source>
</evidence>
<keyword evidence="33" id="KW-1185">Reference proteome</keyword>
<evidence type="ECO:0000256" key="12">
    <source>
        <dbReference type="ARBA" id="ARBA00022679"/>
    </source>
</evidence>
<keyword evidence="17" id="KW-0573">Peptidoglycan synthesis</keyword>
<dbReference type="SUPFAM" id="SSF56601">
    <property type="entry name" value="beta-lactamase/transpeptidase-like"/>
    <property type="match status" value="1"/>
</dbReference>
<dbReference type="InterPro" id="IPR023346">
    <property type="entry name" value="Lysozyme-like_dom_sf"/>
</dbReference>
<evidence type="ECO:0000256" key="7">
    <source>
        <dbReference type="ARBA" id="ARBA00022475"/>
    </source>
</evidence>
<feature type="domain" description="Glycosyl transferase family 51" evidence="30">
    <location>
        <begin position="109"/>
        <end position="283"/>
    </location>
</feature>
<dbReference type="EC" id="2.4.99.28" evidence="24"/>
<keyword evidence="8" id="KW-0997">Cell inner membrane</keyword>
<dbReference type="PANTHER" id="PTHR32282:SF27">
    <property type="entry name" value="PENICILLIN-BINDING PROTEIN 1A"/>
    <property type="match status" value="1"/>
</dbReference>
<keyword evidence="20" id="KW-0046">Antibiotic resistance</keyword>
<evidence type="ECO:0000256" key="13">
    <source>
        <dbReference type="ARBA" id="ARBA00022692"/>
    </source>
</evidence>
<dbReference type="GO" id="GO:0006508">
    <property type="term" value="P:proteolysis"/>
    <property type="evidence" value="ECO:0007669"/>
    <property type="project" value="UniProtKB-KW"/>
</dbReference>
<dbReference type="GO" id="GO:0071555">
    <property type="term" value="P:cell wall organization"/>
    <property type="evidence" value="ECO:0007669"/>
    <property type="project" value="UniProtKB-KW"/>
</dbReference>
<dbReference type="InterPro" id="IPR012338">
    <property type="entry name" value="Beta-lactam/transpept-like"/>
</dbReference>
<dbReference type="InterPro" id="IPR001460">
    <property type="entry name" value="PCN-bd_Tpept"/>
</dbReference>
<evidence type="ECO:0000256" key="25">
    <source>
        <dbReference type="ARBA" id="ARBA00049902"/>
    </source>
</evidence>
<keyword evidence="13 28" id="KW-0812">Transmembrane</keyword>
<dbReference type="AlphaFoldDB" id="A0A917NMK7"/>
<dbReference type="InterPro" id="IPR036950">
    <property type="entry name" value="PBP_transglycosylase"/>
</dbReference>
<dbReference type="GO" id="GO:0009252">
    <property type="term" value="P:peptidoglycan biosynthetic process"/>
    <property type="evidence" value="ECO:0007669"/>
    <property type="project" value="UniProtKB-KW"/>
</dbReference>
<feature type="compositionally biased region" description="Low complexity" evidence="27">
    <location>
        <begin position="20"/>
        <end position="36"/>
    </location>
</feature>
<proteinExistence type="inferred from homology"/>
<dbReference type="Pfam" id="PF00905">
    <property type="entry name" value="Transpeptidase"/>
    <property type="match status" value="1"/>
</dbReference>
<dbReference type="GO" id="GO:0009002">
    <property type="term" value="F:serine-type D-Ala-D-Ala carboxypeptidase activity"/>
    <property type="evidence" value="ECO:0007669"/>
    <property type="project" value="UniProtKB-EC"/>
</dbReference>
<evidence type="ECO:0000256" key="24">
    <source>
        <dbReference type="ARBA" id="ARBA00044770"/>
    </source>
</evidence>
<sequence>MTPPDLRADEPLDPRRTARRGAAADAAPPPDGAAAPPKKEKSARTKRRRRGLGLFRLLFMILVIGGLVGSVAAYGLYRQISEDLPDYRWLADYDPPQMSRIYAADSRLTAELATERRVFVPIEAIPARIQQAFVSAEDQRFWDHGGVDPLGIARSLVTAAENYGSGRRMGGASTITQQVAKNMLVGSERSLMRKVREAILALRLEQALSKDRILEIYLNEIFLGQSAYGVAAAAQAYFNKGLDDLTIAEAAFLAALPKAPNNYNPIRFPEAARARRDWVIDRMAEDGYITREEARYAKAEPLVPRPSRRPEVVPVGQYFTEEVRRELIQRFGAEQTTMGGLVVRTSLEPVLQTAAEEALRDGLMNYDRRRGGWRGAFGSIAAGPTEWLPALQAYQRPPGGPAEWKLAVVLEVRATDARLGWIERGEDGRGAAQPQTGLMYLQDMAWARPVRDGRMGGQPSRMNQVVNVGDVVFVEQKATQLPAQGRAARPERVELRQMPQVEGAVVAMDPQTGRVLAMAGGWSFERSWFNRATQAQRQPGSSFKPFVYINALEQGVPPNTQLLDEPIEVMSGGRLWRPQNYTAGQANGWVTMRQALERSLNLVTVRVAQQVGMDAVADSARRFGVIDNMPRYLAMSLGAGETTVMRMAAGYAAFANGGIWNPPTLIDSVQDRRGRVIWRADHRTCATCAATSPEGGPPTLVFPADAPPPDGAAADRIRHQATDPISAYQMVSLLRGVVERGTGTRAGAGLNRPIAGKTGTTDDYKDNWFVGFTPDIVIAVWMGYDDPRTLGNGETGGGNAAPIFHNVLAAALRDSPAVPFRAPPGVALVRLQVGNGSILEAFRPGTENNARRWGDAGSAGGGGGTATGLDSNLGGLY</sequence>
<keyword evidence="22" id="KW-0961">Cell wall biogenesis/degradation</keyword>
<dbReference type="Gene3D" id="1.10.3810.10">
    <property type="entry name" value="Biosynthetic peptidoglycan transglycosylase-like"/>
    <property type="match status" value="1"/>
</dbReference>
<gene>
    <name evidence="32" type="ORF">GCM10011320_18130</name>
</gene>
<keyword evidence="19 28" id="KW-0472">Membrane</keyword>
<keyword evidence="21" id="KW-0511">Multifunctional enzyme</keyword>
<evidence type="ECO:0000256" key="27">
    <source>
        <dbReference type="SAM" id="MobiDB-lite"/>
    </source>
</evidence>
<comment type="similarity">
    <text evidence="4">In the N-terminal section; belongs to the glycosyltransferase 51 family.</text>
</comment>
<evidence type="ECO:0000256" key="8">
    <source>
        <dbReference type="ARBA" id="ARBA00022519"/>
    </source>
</evidence>
<dbReference type="FunFam" id="1.10.3810.10:FF:000003">
    <property type="entry name" value="Penicillin-binding protein 1a"/>
    <property type="match status" value="1"/>
</dbReference>
<evidence type="ECO:0000256" key="6">
    <source>
        <dbReference type="ARBA" id="ARBA00018638"/>
    </source>
</evidence>
<comment type="pathway">
    <text evidence="26">Glycan biosynthesis.</text>
</comment>
<evidence type="ECO:0000256" key="19">
    <source>
        <dbReference type="ARBA" id="ARBA00023136"/>
    </source>
</evidence>
<dbReference type="Gene3D" id="3.40.710.10">
    <property type="entry name" value="DD-peptidase/beta-lactamase superfamily"/>
    <property type="match status" value="2"/>
</dbReference>
<feature type="domain" description="Penicillin-binding protein transpeptidase" evidence="29">
    <location>
        <begin position="503"/>
        <end position="808"/>
    </location>
</feature>
<comment type="pathway">
    <text evidence="2">Cell wall biogenesis; peptidoglycan biosynthesis.</text>
</comment>
<dbReference type="GO" id="GO:0005886">
    <property type="term" value="C:plasma membrane"/>
    <property type="evidence" value="ECO:0007669"/>
    <property type="project" value="UniProtKB-SubCell"/>
</dbReference>
<evidence type="ECO:0000256" key="15">
    <source>
        <dbReference type="ARBA" id="ARBA00022960"/>
    </source>
</evidence>
<dbReference type="GO" id="GO:0046677">
    <property type="term" value="P:response to antibiotic"/>
    <property type="evidence" value="ECO:0007669"/>
    <property type="project" value="UniProtKB-KW"/>
</dbReference>
<feature type="region of interest" description="Disordered" evidence="27">
    <location>
        <begin position="1"/>
        <end position="47"/>
    </location>
</feature>
<reference evidence="32" key="1">
    <citation type="journal article" date="2014" name="Int. J. Syst. Evol. Microbiol.">
        <title>Complete genome sequence of Corynebacterium casei LMG S-19264T (=DSM 44701T), isolated from a smear-ripened cheese.</title>
        <authorList>
            <consortium name="US DOE Joint Genome Institute (JGI-PGF)"/>
            <person name="Walter F."/>
            <person name="Albersmeier A."/>
            <person name="Kalinowski J."/>
            <person name="Ruckert C."/>
        </authorList>
    </citation>
    <scope>NUCLEOTIDE SEQUENCE</scope>
    <source>
        <strain evidence="32">CGMCC 1.3617</strain>
    </source>
</reference>
<evidence type="ECO:0000256" key="14">
    <source>
        <dbReference type="ARBA" id="ARBA00022801"/>
    </source>
</evidence>
<evidence type="ECO:0000259" key="31">
    <source>
        <dbReference type="Pfam" id="PF17092"/>
    </source>
</evidence>
<dbReference type="RefSeq" id="WP_188966723.1">
    <property type="nucleotide sequence ID" value="NZ_BMKW01000004.1"/>
</dbReference>
<evidence type="ECO:0000256" key="2">
    <source>
        <dbReference type="ARBA" id="ARBA00004752"/>
    </source>
</evidence>
<keyword evidence="11" id="KW-0328">Glycosyltransferase</keyword>
<evidence type="ECO:0000313" key="32">
    <source>
        <dbReference type="EMBL" id="GGJ11401.1"/>
    </source>
</evidence>
<comment type="similarity">
    <text evidence="3">In the C-terminal section; belongs to the transpeptidase family.</text>
</comment>
<dbReference type="EC" id="3.4.16.4" evidence="5"/>
<dbReference type="Pfam" id="PF00912">
    <property type="entry name" value="Transgly"/>
    <property type="match status" value="1"/>
</dbReference>
<dbReference type="GO" id="GO:0008360">
    <property type="term" value="P:regulation of cell shape"/>
    <property type="evidence" value="ECO:0007669"/>
    <property type="project" value="UniProtKB-KW"/>
</dbReference>
<evidence type="ECO:0000256" key="17">
    <source>
        <dbReference type="ARBA" id="ARBA00022984"/>
    </source>
</evidence>
<dbReference type="InterPro" id="IPR031376">
    <property type="entry name" value="PCB_OB"/>
</dbReference>
<keyword evidence="10" id="KW-0645">Protease</keyword>
<evidence type="ECO:0000256" key="4">
    <source>
        <dbReference type="ARBA" id="ARBA00007739"/>
    </source>
</evidence>
<evidence type="ECO:0000256" key="22">
    <source>
        <dbReference type="ARBA" id="ARBA00023316"/>
    </source>
</evidence>
<evidence type="ECO:0000256" key="20">
    <source>
        <dbReference type="ARBA" id="ARBA00023251"/>
    </source>
</evidence>
<evidence type="ECO:0000256" key="16">
    <source>
        <dbReference type="ARBA" id="ARBA00022968"/>
    </source>
</evidence>
<comment type="caution">
    <text evidence="32">The sequence shown here is derived from an EMBL/GenBank/DDBJ whole genome shotgun (WGS) entry which is preliminary data.</text>
</comment>
<dbReference type="SUPFAM" id="SSF53955">
    <property type="entry name" value="Lysozyme-like"/>
    <property type="match status" value="1"/>
</dbReference>
<dbReference type="PANTHER" id="PTHR32282">
    <property type="entry name" value="BINDING PROTEIN TRANSPEPTIDASE, PUTATIVE-RELATED"/>
    <property type="match status" value="1"/>
</dbReference>
<keyword evidence="15" id="KW-0133">Cell shape</keyword>
<protein>
    <recommendedName>
        <fullName evidence="6">Penicillin-binding protein 1A</fullName>
        <ecNumber evidence="24">2.4.99.28</ecNumber>
        <ecNumber evidence="5">3.4.16.4</ecNumber>
    </recommendedName>
</protein>
<dbReference type="Pfam" id="PF17092">
    <property type="entry name" value="PCB_OB"/>
    <property type="match status" value="1"/>
</dbReference>
<name>A0A917NMK7_9PROT</name>
<comment type="subcellular location">
    <subcellularLocation>
        <location evidence="1">Cell inner membrane</location>
        <topology evidence="1">Single-pass type II membrane protein</topology>
    </subcellularLocation>
</comment>
<dbReference type="Proteomes" id="UP000661507">
    <property type="component" value="Unassembled WGS sequence"/>
</dbReference>
<dbReference type="InterPro" id="IPR050396">
    <property type="entry name" value="Glycosyltr_51/Transpeptidase"/>
</dbReference>
<dbReference type="GO" id="GO:0008955">
    <property type="term" value="F:peptidoglycan glycosyltransferase activity"/>
    <property type="evidence" value="ECO:0007669"/>
    <property type="project" value="UniProtKB-EC"/>
</dbReference>
<organism evidence="32 33">
    <name type="scientific">Neoroseomonas lacus</name>
    <dbReference type="NCBI Taxonomy" id="287609"/>
    <lineage>
        <taxon>Bacteria</taxon>
        <taxon>Pseudomonadati</taxon>
        <taxon>Pseudomonadota</taxon>
        <taxon>Alphaproteobacteria</taxon>
        <taxon>Acetobacterales</taxon>
        <taxon>Acetobacteraceae</taxon>
        <taxon>Neoroseomonas</taxon>
    </lineage>
</organism>
<evidence type="ECO:0000256" key="9">
    <source>
        <dbReference type="ARBA" id="ARBA00022645"/>
    </source>
</evidence>
<feature type="domain" description="Penicillin-binding protein OB-like" evidence="31">
    <location>
        <begin position="373"/>
        <end position="501"/>
    </location>
</feature>
<comment type="catalytic activity">
    <reaction evidence="25">
        <text>[GlcNAc-(1-&gt;4)-Mur2Ac(oyl-L-Ala-gamma-D-Glu-L-Lys-D-Ala-D-Ala)](n)-di-trans,octa-cis-undecaprenyl diphosphate + beta-D-GlcNAc-(1-&gt;4)-Mur2Ac(oyl-L-Ala-gamma-D-Glu-L-Lys-D-Ala-D-Ala)-di-trans,octa-cis-undecaprenyl diphosphate = [GlcNAc-(1-&gt;4)-Mur2Ac(oyl-L-Ala-gamma-D-Glu-L-Lys-D-Ala-D-Ala)](n+1)-di-trans,octa-cis-undecaprenyl diphosphate + di-trans,octa-cis-undecaprenyl diphosphate + H(+)</text>
        <dbReference type="Rhea" id="RHEA:23708"/>
        <dbReference type="Rhea" id="RHEA-COMP:9602"/>
        <dbReference type="Rhea" id="RHEA-COMP:9603"/>
        <dbReference type="ChEBI" id="CHEBI:15378"/>
        <dbReference type="ChEBI" id="CHEBI:58405"/>
        <dbReference type="ChEBI" id="CHEBI:60033"/>
        <dbReference type="ChEBI" id="CHEBI:78435"/>
        <dbReference type="EC" id="2.4.99.28"/>
    </reaction>
</comment>
<evidence type="ECO:0000259" key="29">
    <source>
        <dbReference type="Pfam" id="PF00905"/>
    </source>
</evidence>
<dbReference type="Gene3D" id="2.40.50.140">
    <property type="entry name" value="Nucleic acid-binding proteins"/>
    <property type="match status" value="1"/>
</dbReference>
<keyword evidence="14" id="KW-0378">Hydrolase</keyword>
<feature type="transmembrane region" description="Helical" evidence="28">
    <location>
        <begin position="54"/>
        <end position="77"/>
    </location>
</feature>
<dbReference type="InterPro" id="IPR012340">
    <property type="entry name" value="NA-bd_OB-fold"/>
</dbReference>
<accession>A0A917NMK7</accession>
<dbReference type="EMBL" id="BMKW01000004">
    <property type="protein sequence ID" value="GGJ11401.1"/>
    <property type="molecule type" value="Genomic_DNA"/>
</dbReference>
<keyword evidence="18 28" id="KW-1133">Transmembrane helix</keyword>
<dbReference type="GO" id="GO:0030288">
    <property type="term" value="C:outer membrane-bounded periplasmic space"/>
    <property type="evidence" value="ECO:0007669"/>
    <property type="project" value="TreeGrafter"/>
</dbReference>
<dbReference type="GO" id="GO:0008658">
    <property type="term" value="F:penicillin binding"/>
    <property type="evidence" value="ECO:0007669"/>
    <property type="project" value="InterPro"/>
</dbReference>
<evidence type="ECO:0000256" key="3">
    <source>
        <dbReference type="ARBA" id="ARBA00007090"/>
    </source>
</evidence>
<evidence type="ECO:0000256" key="11">
    <source>
        <dbReference type="ARBA" id="ARBA00022676"/>
    </source>
</evidence>
<evidence type="ECO:0000256" key="26">
    <source>
        <dbReference type="ARBA" id="ARBA00060592"/>
    </source>
</evidence>
<feature type="compositionally biased region" description="Basic and acidic residues" evidence="27">
    <location>
        <begin position="1"/>
        <end position="16"/>
    </location>
</feature>
<dbReference type="InterPro" id="IPR001264">
    <property type="entry name" value="Glyco_trans_51"/>
</dbReference>
<keyword evidence="12" id="KW-0808">Transferase</keyword>
<evidence type="ECO:0000313" key="33">
    <source>
        <dbReference type="Proteomes" id="UP000661507"/>
    </source>
</evidence>
<dbReference type="NCBIfam" id="TIGR02074">
    <property type="entry name" value="PBP_1a_fam"/>
    <property type="match status" value="1"/>
</dbReference>
<evidence type="ECO:0000256" key="21">
    <source>
        <dbReference type="ARBA" id="ARBA00023268"/>
    </source>
</evidence>
<keyword evidence="7" id="KW-1003">Cell membrane</keyword>
<keyword evidence="9" id="KW-0121">Carboxypeptidase</keyword>
<keyword evidence="16" id="KW-0735">Signal-anchor</keyword>
<evidence type="ECO:0000256" key="5">
    <source>
        <dbReference type="ARBA" id="ARBA00012448"/>
    </source>
</evidence>
<evidence type="ECO:0000256" key="1">
    <source>
        <dbReference type="ARBA" id="ARBA00004249"/>
    </source>
</evidence>
<evidence type="ECO:0000259" key="30">
    <source>
        <dbReference type="Pfam" id="PF00912"/>
    </source>
</evidence>
<evidence type="ECO:0000256" key="28">
    <source>
        <dbReference type="SAM" id="Phobius"/>
    </source>
</evidence>
<comment type="catalytic activity">
    <reaction evidence="23">
        <text>Preferential cleavage: (Ac)2-L-Lys-D-Ala-|-D-Ala. Also transpeptidation of peptidyl-alanyl moieties that are N-acyl substituents of D-alanine.</text>
        <dbReference type="EC" id="3.4.16.4"/>
    </reaction>
</comment>